<reference evidence="1 2" key="1">
    <citation type="journal article" date="2019" name="Sci. Rep.">
        <title>A high-quality genome of Eragrostis curvula grass provides insights into Poaceae evolution and supports new strategies to enhance forage quality.</title>
        <authorList>
            <person name="Carballo J."/>
            <person name="Santos B.A.C.M."/>
            <person name="Zappacosta D."/>
            <person name="Garbus I."/>
            <person name="Selva J.P."/>
            <person name="Gallo C.A."/>
            <person name="Diaz A."/>
            <person name="Albertini E."/>
            <person name="Caccamo M."/>
            <person name="Echenique V."/>
        </authorList>
    </citation>
    <scope>NUCLEOTIDE SEQUENCE [LARGE SCALE GENOMIC DNA]</scope>
    <source>
        <strain evidence="2">cv. Victoria</strain>
        <tissue evidence="1">Leaf</tissue>
    </source>
</reference>
<dbReference type="Gramene" id="TVU37278">
    <property type="protein sequence ID" value="TVU37278"/>
    <property type="gene ID" value="EJB05_10584"/>
</dbReference>
<feature type="non-terminal residue" evidence="1">
    <location>
        <position position="1"/>
    </location>
</feature>
<gene>
    <name evidence="1" type="ORF">EJB05_10584</name>
</gene>
<protein>
    <submittedName>
        <fullName evidence="1">Uncharacterized protein</fullName>
    </submittedName>
</protein>
<sequence length="85" mass="9808">METEVRCAYAVGEPAREVMHCLSGCRPSSFTGAHHLFLYRPQDLQCLPHICNVFLTFSSSREDKNYDLMLQLQQGIRTNLDMTER</sequence>
<name>A0A5J9VNA5_9POAL</name>
<evidence type="ECO:0000313" key="1">
    <source>
        <dbReference type="EMBL" id="TVU37278.1"/>
    </source>
</evidence>
<proteinExistence type="predicted"/>
<dbReference type="Proteomes" id="UP000324897">
    <property type="component" value="Chromosome 4"/>
</dbReference>
<keyword evidence="2" id="KW-1185">Reference proteome</keyword>
<organism evidence="1 2">
    <name type="scientific">Eragrostis curvula</name>
    <name type="common">weeping love grass</name>
    <dbReference type="NCBI Taxonomy" id="38414"/>
    <lineage>
        <taxon>Eukaryota</taxon>
        <taxon>Viridiplantae</taxon>
        <taxon>Streptophyta</taxon>
        <taxon>Embryophyta</taxon>
        <taxon>Tracheophyta</taxon>
        <taxon>Spermatophyta</taxon>
        <taxon>Magnoliopsida</taxon>
        <taxon>Liliopsida</taxon>
        <taxon>Poales</taxon>
        <taxon>Poaceae</taxon>
        <taxon>PACMAD clade</taxon>
        <taxon>Chloridoideae</taxon>
        <taxon>Eragrostideae</taxon>
        <taxon>Eragrostidinae</taxon>
        <taxon>Eragrostis</taxon>
    </lineage>
</organism>
<accession>A0A5J9VNA5</accession>
<evidence type="ECO:0000313" key="2">
    <source>
        <dbReference type="Proteomes" id="UP000324897"/>
    </source>
</evidence>
<comment type="caution">
    <text evidence="1">The sequence shown here is derived from an EMBL/GenBank/DDBJ whole genome shotgun (WGS) entry which is preliminary data.</text>
</comment>
<dbReference type="EMBL" id="RWGY01000007">
    <property type="protein sequence ID" value="TVU37278.1"/>
    <property type="molecule type" value="Genomic_DNA"/>
</dbReference>
<dbReference type="AlphaFoldDB" id="A0A5J9VNA5"/>